<dbReference type="PANTHER" id="PTHR20208">
    <property type="entry name" value="STRUCTURE-SPECIFIC ENDONUCLEASE SUBUNIT SLX1"/>
    <property type="match status" value="1"/>
</dbReference>
<dbReference type="InterPro" id="IPR035901">
    <property type="entry name" value="GIY-YIG_endonuc_sf"/>
</dbReference>
<proteinExistence type="predicted"/>
<name>A0A6C0DB01_9ZZZZ</name>
<dbReference type="InterPro" id="IPR050381">
    <property type="entry name" value="SLX1_endonuclease"/>
</dbReference>
<sequence>MQDAEEAAEDTSGNTVGGISTSSPNWYCYLLVNTSASQNRRTYIGATVNPDRRLRQHNGDLVGGARATHGKKWRRAVLIGGFGGEREALRFEWWWKRLSRGAPGSPLEARMHALSGLMADWSQQGYTSQLVVLENSI</sequence>
<protein>
    <recommendedName>
        <fullName evidence="1">GIY-YIG domain-containing protein</fullName>
    </recommendedName>
</protein>
<reference evidence="2" key="1">
    <citation type="journal article" date="2020" name="Nature">
        <title>Giant virus diversity and host interactions through global metagenomics.</title>
        <authorList>
            <person name="Schulz F."/>
            <person name="Roux S."/>
            <person name="Paez-Espino D."/>
            <person name="Jungbluth S."/>
            <person name="Walsh D.A."/>
            <person name="Denef V.J."/>
            <person name="McMahon K.D."/>
            <person name="Konstantinidis K.T."/>
            <person name="Eloe-Fadrosh E.A."/>
            <person name="Kyrpides N.C."/>
            <person name="Woyke T."/>
        </authorList>
    </citation>
    <scope>NUCLEOTIDE SEQUENCE</scope>
    <source>
        <strain evidence="2">GVMAG-M-3300023174-132</strain>
    </source>
</reference>
<dbReference type="EMBL" id="MN739576">
    <property type="protein sequence ID" value="QHT13687.1"/>
    <property type="molecule type" value="Genomic_DNA"/>
</dbReference>
<evidence type="ECO:0000259" key="1">
    <source>
        <dbReference type="PROSITE" id="PS50164"/>
    </source>
</evidence>
<dbReference type="AlphaFoldDB" id="A0A6C0DB01"/>
<dbReference type="InterPro" id="IPR000305">
    <property type="entry name" value="GIY-YIG_endonuc"/>
</dbReference>
<dbReference type="SUPFAM" id="SSF82771">
    <property type="entry name" value="GIY-YIG endonuclease"/>
    <property type="match status" value="1"/>
</dbReference>
<accession>A0A6C0DB01</accession>
<dbReference type="Pfam" id="PF01541">
    <property type="entry name" value="GIY-YIG"/>
    <property type="match status" value="1"/>
</dbReference>
<dbReference type="PROSITE" id="PS50164">
    <property type="entry name" value="GIY_YIG"/>
    <property type="match status" value="1"/>
</dbReference>
<dbReference type="Gene3D" id="3.40.1440.10">
    <property type="entry name" value="GIY-YIG endonuclease"/>
    <property type="match status" value="1"/>
</dbReference>
<organism evidence="2">
    <name type="scientific">viral metagenome</name>
    <dbReference type="NCBI Taxonomy" id="1070528"/>
    <lineage>
        <taxon>unclassified sequences</taxon>
        <taxon>metagenomes</taxon>
        <taxon>organismal metagenomes</taxon>
    </lineage>
</organism>
<evidence type="ECO:0000313" key="2">
    <source>
        <dbReference type="EMBL" id="QHT13687.1"/>
    </source>
</evidence>
<dbReference type="PANTHER" id="PTHR20208:SF13">
    <property type="entry name" value="STRUCTURE-SPECIFIC ENDONUCLEASE SUBUNIT SLX1"/>
    <property type="match status" value="1"/>
</dbReference>
<feature type="domain" description="GIY-YIG" evidence="1">
    <location>
        <begin position="24"/>
        <end position="109"/>
    </location>
</feature>